<protein>
    <submittedName>
        <fullName evidence="1">GNAT family N-acetyltransferase</fullName>
    </submittedName>
</protein>
<evidence type="ECO:0000313" key="2">
    <source>
        <dbReference type="Proteomes" id="UP001196980"/>
    </source>
</evidence>
<proteinExistence type="predicted"/>
<dbReference type="EMBL" id="JABXWD010000075">
    <property type="protein sequence ID" value="MBV6341132.1"/>
    <property type="molecule type" value="Genomic_DNA"/>
</dbReference>
<dbReference type="RefSeq" id="WP_218251751.1">
    <property type="nucleotide sequence ID" value="NZ_JABXWD010000075.1"/>
</dbReference>
<name>A0ABS6RWX5_9BACT</name>
<evidence type="ECO:0000313" key="1">
    <source>
        <dbReference type="EMBL" id="MBV6341132.1"/>
    </source>
</evidence>
<sequence>MIVIRSATDEDIDGLCELFRICFSKLISVEEWLWKYQGTPNGAHSYVGVDGDKLVSHFGGIRCAMELQGQGLWAYQFCDVMTHPAYRARAFSLKPPVLKAAELFYNQHEMDFAFGFPSERHARLHCLVMGASRRMLTLYEKRLTIKDANIHKMPMRVYTGWDGVKDKELDTLWQKCRNSYPLSIVKDARYFNWRYRKHPTRKYEVVVWRGFFSTAIKALAIVRIQQDRMNLLDFMLPDGRVTEGFLCMLDTLACSQNISAIQVWLNGAEPVVKHFLAHDYEVSQGLPCALKIVKPGVMDDNTFYSNLCYRMGDYDDS</sequence>
<dbReference type="Proteomes" id="UP001196980">
    <property type="component" value="Unassembled WGS sequence"/>
</dbReference>
<keyword evidence="2" id="KW-1185">Reference proteome</keyword>
<organism evidence="1 2">
    <name type="scientific">Candidatus Magnetobacterium casense</name>
    <dbReference type="NCBI Taxonomy" id="1455061"/>
    <lineage>
        <taxon>Bacteria</taxon>
        <taxon>Pseudomonadati</taxon>
        <taxon>Nitrospirota</taxon>
        <taxon>Thermodesulfovibrionia</taxon>
        <taxon>Thermodesulfovibrionales</taxon>
        <taxon>Candidatus Magnetobacteriaceae</taxon>
        <taxon>Candidatus Magnetobacterium</taxon>
    </lineage>
</organism>
<reference evidence="1 2" key="1">
    <citation type="journal article" date="2020" name="J Geophys Res Biogeosci">
        <title>Magnetotaxis as an Adaptation to Enable Bacterial Shuttling of Microbial Sulfur and Sulfur Cycling Across Aquatic Oxic#Anoxic Interfaces.</title>
        <authorList>
            <person name="Li J."/>
            <person name="Liu P."/>
            <person name="Wang J."/>
            <person name="Roberts A.P."/>
            <person name="Pan Y."/>
        </authorList>
    </citation>
    <scope>NUCLEOTIDE SEQUENCE [LARGE SCALE GENOMIC DNA]</scope>
    <source>
        <strain evidence="1 2">MYR-1_YQ</strain>
    </source>
</reference>
<accession>A0ABS6RWX5</accession>
<gene>
    <name evidence="1" type="ORF">HWQ67_05995</name>
</gene>
<comment type="caution">
    <text evidence="1">The sequence shown here is derived from an EMBL/GenBank/DDBJ whole genome shotgun (WGS) entry which is preliminary data.</text>
</comment>
<dbReference type="Pfam" id="PF13527">
    <property type="entry name" value="Acetyltransf_9"/>
    <property type="match status" value="1"/>
</dbReference>